<evidence type="ECO:0000313" key="3">
    <source>
        <dbReference type="Proteomes" id="UP000299102"/>
    </source>
</evidence>
<feature type="region of interest" description="Disordered" evidence="1">
    <location>
        <begin position="80"/>
        <end position="103"/>
    </location>
</feature>
<gene>
    <name evidence="2" type="ORF">EVAR_31651_1</name>
</gene>
<dbReference type="Proteomes" id="UP000299102">
    <property type="component" value="Unassembled WGS sequence"/>
</dbReference>
<accession>A0A4C1W258</accession>
<dbReference type="AlphaFoldDB" id="A0A4C1W258"/>
<reference evidence="2 3" key="1">
    <citation type="journal article" date="2019" name="Commun. Biol.">
        <title>The bagworm genome reveals a unique fibroin gene that provides high tensile strength.</title>
        <authorList>
            <person name="Kono N."/>
            <person name="Nakamura H."/>
            <person name="Ohtoshi R."/>
            <person name="Tomita M."/>
            <person name="Numata K."/>
            <person name="Arakawa K."/>
        </authorList>
    </citation>
    <scope>NUCLEOTIDE SEQUENCE [LARGE SCALE GENOMIC DNA]</scope>
</reference>
<proteinExistence type="predicted"/>
<sequence>MKSQAEVCQLRNRNSSNYSRSELRLLETYAVITLLSFWKTKWDAKLFQGDDADPQSLKKKVALIVGGRLVGVFPRTGNAGYRPEMKKSDRSSPPPVSFHPRRRNGILANELLSI</sequence>
<protein>
    <submittedName>
        <fullName evidence="2">Uncharacterized protein</fullName>
    </submittedName>
</protein>
<evidence type="ECO:0000256" key="1">
    <source>
        <dbReference type="SAM" id="MobiDB-lite"/>
    </source>
</evidence>
<dbReference type="EMBL" id="BGZK01000448">
    <property type="protein sequence ID" value="GBP44207.1"/>
    <property type="molecule type" value="Genomic_DNA"/>
</dbReference>
<evidence type="ECO:0000313" key="2">
    <source>
        <dbReference type="EMBL" id="GBP44207.1"/>
    </source>
</evidence>
<keyword evidence="3" id="KW-1185">Reference proteome</keyword>
<organism evidence="2 3">
    <name type="scientific">Eumeta variegata</name>
    <name type="common">Bagworm moth</name>
    <name type="synonym">Eumeta japonica</name>
    <dbReference type="NCBI Taxonomy" id="151549"/>
    <lineage>
        <taxon>Eukaryota</taxon>
        <taxon>Metazoa</taxon>
        <taxon>Ecdysozoa</taxon>
        <taxon>Arthropoda</taxon>
        <taxon>Hexapoda</taxon>
        <taxon>Insecta</taxon>
        <taxon>Pterygota</taxon>
        <taxon>Neoptera</taxon>
        <taxon>Endopterygota</taxon>
        <taxon>Lepidoptera</taxon>
        <taxon>Glossata</taxon>
        <taxon>Ditrysia</taxon>
        <taxon>Tineoidea</taxon>
        <taxon>Psychidae</taxon>
        <taxon>Oiketicinae</taxon>
        <taxon>Eumeta</taxon>
    </lineage>
</organism>
<comment type="caution">
    <text evidence="2">The sequence shown here is derived from an EMBL/GenBank/DDBJ whole genome shotgun (WGS) entry which is preliminary data.</text>
</comment>
<name>A0A4C1W258_EUMVA</name>